<evidence type="ECO:0000256" key="10">
    <source>
        <dbReference type="ARBA" id="ARBA00077581"/>
    </source>
</evidence>
<dbReference type="GO" id="GO:0005739">
    <property type="term" value="C:mitochondrion"/>
    <property type="evidence" value="ECO:0007669"/>
    <property type="project" value="UniProtKB-SubCell"/>
</dbReference>
<evidence type="ECO:0000256" key="3">
    <source>
        <dbReference type="ARBA" id="ARBA00022552"/>
    </source>
</evidence>
<comment type="subunit">
    <text evidence="8">Heterodimer with NSUN4; this interaction may be required for NSUN4 recruitment to the mitochondrial large ribosomal subunit.</text>
</comment>
<feature type="compositionally biased region" description="Acidic residues" evidence="12">
    <location>
        <begin position="358"/>
        <end position="370"/>
    </location>
</feature>
<dbReference type="GO" id="GO:0007507">
    <property type="term" value="P:heart development"/>
    <property type="evidence" value="ECO:0007669"/>
    <property type="project" value="Ensembl"/>
</dbReference>
<reference evidence="13" key="2">
    <citation type="submission" date="2025-08" db="UniProtKB">
        <authorList>
            <consortium name="Ensembl"/>
        </authorList>
    </citation>
    <scope>IDENTIFICATION</scope>
</reference>
<feature type="region of interest" description="Disordered" evidence="12">
    <location>
        <begin position="62"/>
        <end position="81"/>
    </location>
</feature>
<dbReference type="GeneTree" id="ENSGT00460000041648"/>
<dbReference type="GO" id="GO:0006364">
    <property type="term" value="P:rRNA processing"/>
    <property type="evidence" value="ECO:0007669"/>
    <property type="project" value="UniProtKB-KW"/>
</dbReference>
<keyword evidence="6" id="KW-0809">Transit peptide</keyword>
<keyword evidence="3" id="KW-0698">rRNA processing</keyword>
<organism evidence="13 14">
    <name type="scientific">Podarcis muralis</name>
    <name type="common">Wall lizard</name>
    <name type="synonym">Lacerta muralis</name>
    <dbReference type="NCBI Taxonomy" id="64176"/>
    <lineage>
        <taxon>Eukaryota</taxon>
        <taxon>Metazoa</taxon>
        <taxon>Chordata</taxon>
        <taxon>Craniata</taxon>
        <taxon>Vertebrata</taxon>
        <taxon>Euteleostomi</taxon>
        <taxon>Lepidosauria</taxon>
        <taxon>Squamata</taxon>
        <taxon>Bifurcata</taxon>
        <taxon>Unidentata</taxon>
        <taxon>Episquamata</taxon>
        <taxon>Laterata</taxon>
        <taxon>Lacertibaenia</taxon>
        <taxon>Lacertidae</taxon>
        <taxon>Podarcis</taxon>
    </lineage>
</organism>
<evidence type="ECO:0000256" key="6">
    <source>
        <dbReference type="ARBA" id="ARBA00022946"/>
    </source>
</evidence>
<comment type="similarity">
    <text evidence="2">Belongs to the mTERF family.</text>
</comment>
<name>A0A670JJJ2_PODMU</name>
<dbReference type="InterPro" id="IPR038538">
    <property type="entry name" value="MTERF_sf"/>
</dbReference>
<keyword evidence="14" id="KW-1185">Reference proteome</keyword>
<proteinExistence type="inferred from homology"/>
<dbReference type="Proteomes" id="UP000472272">
    <property type="component" value="Chromosome 5"/>
</dbReference>
<dbReference type="AlphaFoldDB" id="A0A670JJJ2"/>
<evidence type="ECO:0000256" key="12">
    <source>
        <dbReference type="SAM" id="MobiDB-lite"/>
    </source>
</evidence>
<protein>
    <recommendedName>
        <fullName evidence="9">Transcription termination factor 4, mitochondrial</fullName>
    </recommendedName>
    <alternativeName>
        <fullName evidence="10">Mitochondrial transcription termination factor 4</fullName>
    </alternativeName>
    <alternativeName>
        <fullName evidence="11">mTERF domain-containing protein 2</fullName>
    </alternativeName>
</protein>
<feature type="compositionally biased region" description="Basic and acidic residues" evidence="12">
    <location>
        <begin position="345"/>
        <end position="357"/>
    </location>
</feature>
<feature type="compositionally biased region" description="Polar residues" evidence="12">
    <location>
        <begin position="62"/>
        <end position="74"/>
    </location>
</feature>
<reference evidence="13 14" key="1">
    <citation type="journal article" date="2019" name="Proc. Natl. Acad. Sci. U.S.A.">
        <title>Regulatory changes in pterin and carotenoid genes underlie balanced color polymorphisms in the wall lizard.</title>
        <authorList>
            <person name="Andrade P."/>
            <person name="Pinho C."/>
            <person name="Perez I de Lanuza G."/>
            <person name="Afonso S."/>
            <person name="Brejcha J."/>
            <person name="Rubin C.J."/>
            <person name="Wallerman O."/>
            <person name="Pereira P."/>
            <person name="Sabatino S.J."/>
            <person name="Bellati A."/>
            <person name="Pellitteri-Rosa D."/>
            <person name="Bosakova Z."/>
            <person name="Bunikis I."/>
            <person name="Carretero M.A."/>
            <person name="Feiner N."/>
            <person name="Marsik P."/>
            <person name="Pauperio F."/>
            <person name="Salvi D."/>
            <person name="Soler L."/>
            <person name="While G.M."/>
            <person name="Uller T."/>
            <person name="Font E."/>
            <person name="Andersson L."/>
            <person name="Carneiro M."/>
        </authorList>
    </citation>
    <scope>NUCLEOTIDE SEQUENCE</scope>
</reference>
<evidence type="ECO:0000256" key="4">
    <source>
        <dbReference type="ARBA" id="ARBA00022737"/>
    </source>
</evidence>
<dbReference type="GO" id="GO:0019843">
    <property type="term" value="F:rRNA binding"/>
    <property type="evidence" value="ECO:0007669"/>
    <property type="project" value="Ensembl"/>
</dbReference>
<keyword evidence="4" id="KW-0677">Repeat</keyword>
<evidence type="ECO:0000256" key="7">
    <source>
        <dbReference type="ARBA" id="ARBA00023128"/>
    </source>
</evidence>
<evidence type="ECO:0000256" key="2">
    <source>
        <dbReference type="ARBA" id="ARBA00007692"/>
    </source>
</evidence>
<evidence type="ECO:0000256" key="1">
    <source>
        <dbReference type="ARBA" id="ARBA00004173"/>
    </source>
</evidence>
<dbReference type="Pfam" id="PF02536">
    <property type="entry name" value="mTERF"/>
    <property type="match status" value="1"/>
</dbReference>
<dbReference type="GO" id="GO:0006390">
    <property type="term" value="P:mitochondrial transcription"/>
    <property type="evidence" value="ECO:0007669"/>
    <property type="project" value="TreeGrafter"/>
</dbReference>
<evidence type="ECO:0000256" key="8">
    <source>
        <dbReference type="ARBA" id="ARBA00061975"/>
    </source>
</evidence>
<dbReference type="Gene3D" id="1.25.70.10">
    <property type="entry name" value="Transcription termination factor 3, mitochondrial"/>
    <property type="match status" value="1"/>
</dbReference>
<dbReference type="GO" id="GO:0043010">
    <property type="term" value="P:camera-type eye development"/>
    <property type="evidence" value="ECO:0007669"/>
    <property type="project" value="Ensembl"/>
</dbReference>
<evidence type="ECO:0000313" key="14">
    <source>
        <dbReference type="Proteomes" id="UP000472272"/>
    </source>
</evidence>
<comment type="subcellular location">
    <subcellularLocation>
        <location evidence="1">Mitochondrion</location>
    </subcellularLocation>
</comment>
<evidence type="ECO:0000256" key="11">
    <source>
        <dbReference type="ARBA" id="ARBA00078040"/>
    </source>
</evidence>
<dbReference type="GO" id="GO:0005829">
    <property type="term" value="C:cytosol"/>
    <property type="evidence" value="ECO:0007669"/>
    <property type="project" value="Ensembl"/>
</dbReference>
<dbReference type="InterPro" id="IPR003690">
    <property type="entry name" value="MTERF"/>
</dbReference>
<dbReference type="Ensembl" id="ENSPMRT00000025605.1">
    <property type="protein sequence ID" value="ENSPMRP00000024140.1"/>
    <property type="gene ID" value="ENSPMRG00000015606.1"/>
</dbReference>
<keyword evidence="5" id="KW-0694">RNA-binding</keyword>
<dbReference type="GO" id="GO:0061668">
    <property type="term" value="P:mitochondrial ribosome assembly"/>
    <property type="evidence" value="ECO:0007669"/>
    <property type="project" value="Ensembl"/>
</dbReference>
<dbReference type="PANTHER" id="PTHR13068:SF203">
    <property type="entry name" value="TRANSCRIPTION TERMINATION FACTOR 4, MITOCHONDRIAL"/>
    <property type="match status" value="1"/>
</dbReference>
<accession>A0A670JJJ2</accession>
<reference evidence="13" key="3">
    <citation type="submission" date="2025-09" db="UniProtKB">
        <authorList>
            <consortium name="Ensembl"/>
        </authorList>
    </citation>
    <scope>IDENTIFICATION</scope>
</reference>
<sequence>MRTGSVPEPRSHPEVNATRVCACMGRDSPLLHMRDIILSTKRASPLAFLCSLQHLGCRLTGTSSSGQSETNVSHRSCKTDTNEASQKLLETLATSQVEPERPADSDLLKLGKVADPFLDMGLSPAQITHLFSLQPYAPPQLRLAVVSELLLLGLSTDATLNVLQKSPELLGMSSKHIKDRADLLRRLAFKEGNAFSVLFHFPRIFTLPQKRIEVLENLLKEKCLFSVQQISKILQTCPNILLEELGDVEYKFQFAYFRMGIKHREIVNSGLFQASLAEIKNRVIFLERLGLFQTPDKKGQTQVVNPKLKRIIRASESDFIEKMACSSLEEYNIFKKLLAREEERRQKEEEAAEKNDLSDSESDGEGSDSD</sequence>
<evidence type="ECO:0000313" key="13">
    <source>
        <dbReference type="Ensembl" id="ENSPMRP00000024140.1"/>
    </source>
</evidence>
<evidence type="ECO:0000256" key="9">
    <source>
        <dbReference type="ARBA" id="ARBA00074722"/>
    </source>
</evidence>
<evidence type="ECO:0000256" key="5">
    <source>
        <dbReference type="ARBA" id="ARBA00022884"/>
    </source>
</evidence>
<dbReference type="PANTHER" id="PTHR13068">
    <property type="entry name" value="CGI-12 PROTEIN-RELATED"/>
    <property type="match status" value="1"/>
</dbReference>
<keyword evidence="7" id="KW-0496">Mitochondrion</keyword>
<feature type="region of interest" description="Disordered" evidence="12">
    <location>
        <begin position="345"/>
        <end position="370"/>
    </location>
</feature>
<dbReference type="SMART" id="SM00733">
    <property type="entry name" value="Mterf"/>
    <property type="match status" value="3"/>
</dbReference>
<gene>
    <name evidence="13" type="primary">MTERF4</name>
</gene>
<dbReference type="FunFam" id="1.25.70.10:FF:000011">
    <property type="entry name" value="Mitochondrial transcription termination factor 4"/>
    <property type="match status" value="1"/>
</dbReference>